<reference evidence="3" key="2">
    <citation type="submission" date="2021-10" db="EMBL/GenBank/DDBJ databases">
        <title>Phylogenomics reveals ancestral predisposition of the termite-cultivated fungus Termitomyces towards a domesticated lifestyle.</title>
        <authorList>
            <person name="Auxier B."/>
            <person name="Grum-Grzhimaylo A."/>
            <person name="Cardenas M.E."/>
            <person name="Lodge J.D."/>
            <person name="Laessoe T."/>
            <person name="Pedersen O."/>
            <person name="Smith M.E."/>
            <person name="Kuyper T.W."/>
            <person name="Franco-Molano E.A."/>
            <person name="Baroni T.J."/>
            <person name="Aanen D.K."/>
        </authorList>
    </citation>
    <scope>NUCLEOTIDE SEQUENCE</scope>
    <source>
        <strain evidence="3">D49</strain>
    </source>
</reference>
<dbReference type="Proteomes" id="UP000717328">
    <property type="component" value="Unassembled WGS sequence"/>
</dbReference>
<feature type="compositionally biased region" description="Acidic residues" evidence="1">
    <location>
        <begin position="303"/>
        <end position="319"/>
    </location>
</feature>
<feature type="region of interest" description="Disordered" evidence="1">
    <location>
        <begin position="211"/>
        <end position="442"/>
    </location>
</feature>
<evidence type="ECO:0000256" key="1">
    <source>
        <dbReference type="SAM" id="MobiDB-lite"/>
    </source>
</evidence>
<feature type="region of interest" description="Disordered" evidence="1">
    <location>
        <begin position="945"/>
        <end position="975"/>
    </location>
</feature>
<dbReference type="SUPFAM" id="SSF54616">
    <property type="entry name" value="DNA-binding domain of Mlu1-box binding protein MBP1"/>
    <property type="match status" value="1"/>
</dbReference>
<dbReference type="AlphaFoldDB" id="A0A9P7FYR4"/>
<organism evidence="3 4">
    <name type="scientific">Sphagnurus paluster</name>
    <dbReference type="NCBI Taxonomy" id="117069"/>
    <lineage>
        <taxon>Eukaryota</taxon>
        <taxon>Fungi</taxon>
        <taxon>Dikarya</taxon>
        <taxon>Basidiomycota</taxon>
        <taxon>Agaricomycotina</taxon>
        <taxon>Agaricomycetes</taxon>
        <taxon>Agaricomycetidae</taxon>
        <taxon>Agaricales</taxon>
        <taxon>Tricholomatineae</taxon>
        <taxon>Lyophyllaceae</taxon>
        <taxon>Sphagnurus</taxon>
    </lineage>
</organism>
<feature type="compositionally biased region" description="Polar residues" evidence="1">
    <location>
        <begin position="343"/>
        <end position="354"/>
    </location>
</feature>
<dbReference type="EMBL" id="JABCKI010005717">
    <property type="protein sequence ID" value="KAG5639619.1"/>
    <property type="molecule type" value="Genomic_DNA"/>
</dbReference>
<dbReference type="Gene3D" id="3.10.260.10">
    <property type="entry name" value="Transcription regulator HTH, APSES-type DNA-binding domain"/>
    <property type="match status" value="1"/>
</dbReference>
<feature type="compositionally biased region" description="Acidic residues" evidence="1">
    <location>
        <begin position="413"/>
        <end position="429"/>
    </location>
</feature>
<dbReference type="Pfam" id="PF25318">
    <property type="entry name" value="WHD_GDS1"/>
    <property type="match status" value="1"/>
</dbReference>
<feature type="compositionally biased region" description="Low complexity" evidence="1">
    <location>
        <begin position="430"/>
        <end position="439"/>
    </location>
</feature>
<feature type="region of interest" description="Disordered" evidence="1">
    <location>
        <begin position="549"/>
        <end position="578"/>
    </location>
</feature>
<protein>
    <recommendedName>
        <fullName evidence="2">GDS1 winged helix domain-containing protein</fullName>
    </recommendedName>
</protein>
<feature type="compositionally biased region" description="Low complexity" evidence="1">
    <location>
        <begin position="1"/>
        <end position="46"/>
    </location>
</feature>
<name>A0A9P7FYR4_9AGAR</name>
<dbReference type="InterPro" id="IPR057511">
    <property type="entry name" value="WH_GDS1"/>
</dbReference>
<evidence type="ECO:0000259" key="2">
    <source>
        <dbReference type="Pfam" id="PF25318"/>
    </source>
</evidence>
<comment type="caution">
    <text evidence="3">The sequence shown here is derived from an EMBL/GenBank/DDBJ whole genome shotgun (WGS) entry which is preliminary data.</text>
</comment>
<keyword evidence="4" id="KW-1185">Reference proteome</keyword>
<evidence type="ECO:0000313" key="3">
    <source>
        <dbReference type="EMBL" id="KAG5639619.1"/>
    </source>
</evidence>
<sequence>MSTQAVTGATATTKAKAAATKKAPVKKASAAKSTTTKAGTTKTAAKPRSKATAAKPGSRTKKFPPPGVVLHPDDANSKVFMAIGRSFLSVENRAMTIKDLAEMTVTFGLVCQNVSAASQAITTYIRTHMQRCEVQQDQPLLLRHVLSGTASDDDLLPALHSRSGGAHCSVNPENRVTNFRRGTMVWYMSRTTGAPCPFTRAGIRLCDYSEDDKTGSGSVSKEKKKQREREHMAEQCGQKRKRPLRGCAAKPADDEPPPKVKLTLRLKPLQCRSNSTSSSSIIDPTPSPVIIDTSKDSDSESGISDDDSMSVDSSSDENEASSPPRPAVEEPWSLPPYPRKSISIPSFTPSTDASYSHLPCPNANPVDPYRRSPSIPYSIGSPPPDSEDEDDDYHITMTGTRRHSTDPRSSLNDPDEWDADIDSEGDGDIGDSPGPRSPSAPVMLPEVSVKEEPTDVQGIVAAWDDFDDSLAGAKVAEVLANALVADSPHIKKEDSLDTWNWESSYTDPCQDWHLGTESDFVTRIKQEDVDLDPSSFFYPSSLHMHTDLGVGSSSPASPPTQLPGLLYSDSPSPERTQDIVDGPYATLRPRAKTQSHPATFSLYPDPPRPELSSISPASHSLITLIQSMSMNSPTVAPSSLLLMPPSCISPHETRGSSSSEAVVVHTCQPCTPAITATQIEGPYLILSVINRPGSLTHSCPAGISVYQMQLGAHLLLRRIDTDFVNLTPIVTLCGVAWPSLSTVPNATTVAKGSPRVAGTWVPLLAAQTFMHSLHGRKHLQTLAALRIFLADNLVERFPQALQDFHRASVQGRLLGQFGPQFGSTLQATHLCGGTVSGEALRWQDVDTGMTSCGAFALSVSPSGSPERANEEVDLPLSATEQEIFRALCDNPEWDKENSPPSSPVFTKCNLTASSSLMDVDPAPTITPGPSTNTTLTTVDRADRPLRRSKRVADAIAAQTQTRTRSRRGGSRNSLS</sequence>
<dbReference type="GO" id="GO:0003677">
    <property type="term" value="F:DNA binding"/>
    <property type="evidence" value="ECO:0007669"/>
    <property type="project" value="InterPro"/>
</dbReference>
<proteinExistence type="predicted"/>
<feature type="region of interest" description="Disordered" evidence="1">
    <location>
        <begin position="1"/>
        <end position="70"/>
    </location>
</feature>
<dbReference type="InterPro" id="IPR036887">
    <property type="entry name" value="HTH_APSES_sf"/>
</dbReference>
<accession>A0A9P7FYR4</accession>
<gene>
    <name evidence="3" type="ORF">H0H81_010821</name>
</gene>
<dbReference type="OrthoDB" id="5597783at2759"/>
<evidence type="ECO:0000313" key="4">
    <source>
        <dbReference type="Proteomes" id="UP000717328"/>
    </source>
</evidence>
<feature type="compositionally biased region" description="Low complexity" evidence="1">
    <location>
        <begin position="275"/>
        <end position="292"/>
    </location>
</feature>
<feature type="domain" description="GDS1 winged helix" evidence="2">
    <location>
        <begin position="71"/>
        <end position="145"/>
    </location>
</feature>
<reference evidence="3" key="1">
    <citation type="submission" date="2021-02" db="EMBL/GenBank/DDBJ databases">
        <authorList>
            <person name="Nieuwenhuis M."/>
            <person name="Van De Peppel L.J.J."/>
        </authorList>
    </citation>
    <scope>NUCLEOTIDE SEQUENCE</scope>
    <source>
        <strain evidence="3">D49</strain>
    </source>
</reference>